<feature type="region of interest" description="Disordered" evidence="1">
    <location>
        <begin position="1"/>
        <end position="24"/>
    </location>
</feature>
<comment type="caution">
    <text evidence="2">The sequence shown here is derived from an EMBL/GenBank/DDBJ whole genome shotgun (WGS) entry which is preliminary data.</text>
</comment>
<dbReference type="Pfam" id="PF22752">
    <property type="entry name" value="DUF488-N3i"/>
    <property type="match status" value="1"/>
</dbReference>
<sequence length="128" mass="14632">MADKNGRRDRPGIRVRRVYDTPEPDDGTRVLVDRIWPRGLAKADARLDEWAKAAAPSTELRRWYGHEPERYAEFARRYRAELAEPEHREAVDHLRELAGHGTLTLLTAVKDLSYGHAGLLADAVRGHR</sequence>
<proteinExistence type="predicted"/>
<dbReference type="PANTHER" id="PTHR36849:SF1">
    <property type="entry name" value="CYTOPLASMIC PROTEIN"/>
    <property type="match status" value="1"/>
</dbReference>
<protein>
    <submittedName>
        <fullName evidence="2">DUF488 family protein</fullName>
    </submittedName>
</protein>
<dbReference type="InterPro" id="IPR052552">
    <property type="entry name" value="YeaO-like"/>
</dbReference>
<dbReference type="EMBL" id="RIBZ01000015">
    <property type="protein sequence ID" value="RNG38848.1"/>
    <property type="molecule type" value="Genomic_DNA"/>
</dbReference>
<gene>
    <name evidence="2" type="ORF">EEJ42_00630</name>
</gene>
<evidence type="ECO:0000256" key="1">
    <source>
        <dbReference type="SAM" id="MobiDB-lite"/>
    </source>
</evidence>
<keyword evidence="3" id="KW-1185">Reference proteome</keyword>
<dbReference type="RefSeq" id="WP_123098078.1">
    <property type="nucleotide sequence ID" value="NZ_RIBZ01000015.1"/>
</dbReference>
<evidence type="ECO:0000313" key="2">
    <source>
        <dbReference type="EMBL" id="RNG38848.1"/>
    </source>
</evidence>
<reference evidence="2 3" key="1">
    <citation type="submission" date="2018-11" db="EMBL/GenBank/DDBJ databases">
        <title>The Potential of Streptomyces as Biocontrol Agents against the Tomato grey mould, Botrytis cinerea (Gray mold) Frontiers in Microbiology.</title>
        <authorList>
            <person name="Li D."/>
        </authorList>
    </citation>
    <scope>NUCLEOTIDE SEQUENCE [LARGE SCALE GENOMIC DNA]</scope>
    <source>
        <strain evidence="2 3">NEAU-LD23</strain>
    </source>
</reference>
<dbReference type="PANTHER" id="PTHR36849">
    <property type="entry name" value="CYTOPLASMIC PROTEIN-RELATED"/>
    <property type="match status" value="1"/>
</dbReference>
<dbReference type="Proteomes" id="UP000275401">
    <property type="component" value="Unassembled WGS sequence"/>
</dbReference>
<accession>A0A3M8X904</accession>
<evidence type="ECO:0000313" key="3">
    <source>
        <dbReference type="Proteomes" id="UP000275401"/>
    </source>
</evidence>
<organism evidence="2 3">
    <name type="scientific">Streptomyces botrytidirepellens</name>
    <dbReference type="NCBI Taxonomy" id="2486417"/>
    <lineage>
        <taxon>Bacteria</taxon>
        <taxon>Bacillati</taxon>
        <taxon>Actinomycetota</taxon>
        <taxon>Actinomycetes</taxon>
        <taxon>Kitasatosporales</taxon>
        <taxon>Streptomycetaceae</taxon>
        <taxon>Streptomyces</taxon>
    </lineage>
</organism>
<dbReference type="AlphaFoldDB" id="A0A3M8X904"/>
<name>A0A3M8X904_9ACTN</name>